<feature type="chain" id="PRO_5016612751" description="Neprosin PEP catalytic domain-containing protein" evidence="1">
    <location>
        <begin position="18"/>
        <end position="404"/>
    </location>
</feature>
<feature type="signal peptide" evidence="1">
    <location>
        <begin position="1"/>
        <end position="17"/>
    </location>
</feature>
<dbReference type="Proteomes" id="UP000257109">
    <property type="component" value="Unassembled WGS sequence"/>
</dbReference>
<dbReference type="Pfam" id="PF03080">
    <property type="entry name" value="Neprosin"/>
    <property type="match status" value="1"/>
</dbReference>
<dbReference type="Gene3D" id="3.90.1320.10">
    <property type="entry name" value="Outer-capsid protein sigma 3, large lobe"/>
    <property type="match status" value="1"/>
</dbReference>
<name>A0A371I1A2_MUCPR</name>
<reference evidence="3" key="1">
    <citation type="submission" date="2018-05" db="EMBL/GenBank/DDBJ databases">
        <title>Draft genome of Mucuna pruriens seed.</title>
        <authorList>
            <person name="Nnadi N.E."/>
            <person name="Vos R."/>
            <person name="Hasami M.H."/>
            <person name="Devisetty U.K."/>
            <person name="Aguiy J.C."/>
        </authorList>
    </citation>
    <scope>NUCLEOTIDE SEQUENCE [LARGE SCALE GENOMIC DNA]</scope>
    <source>
        <strain evidence="3">JCA_2017</strain>
    </source>
</reference>
<keyword evidence="1" id="KW-0732">Signal</keyword>
<accession>A0A371I1A2</accession>
<evidence type="ECO:0000313" key="4">
    <source>
        <dbReference type="Proteomes" id="UP000257109"/>
    </source>
</evidence>
<proteinExistence type="predicted"/>
<evidence type="ECO:0000313" key="3">
    <source>
        <dbReference type="EMBL" id="RDY08744.1"/>
    </source>
</evidence>
<dbReference type="OrthoDB" id="1858978at2759"/>
<dbReference type="AlphaFoldDB" id="A0A371I1A2"/>
<dbReference type="Pfam" id="PF14365">
    <property type="entry name" value="Neprosin_AP"/>
    <property type="match status" value="1"/>
</dbReference>
<dbReference type="InterPro" id="IPR053168">
    <property type="entry name" value="Glutamic_endopeptidase"/>
</dbReference>
<dbReference type="PANTHER" id="PTHR31589:SF223">
    <property type="entry name" value="PROTEIN, PUTATIVE (DUF239)-RELATED"/>
    <property type="match status" value="1"/>
</dbReference>
<organism evidence="3 4">
    <name type="scientific">Mucuna pruriens</name>
    <name type="common">Velvet bean</name>
    <name type="synonym">Dolichos pruriens</name>
    <dbReference type="NCBI Taxonomy" id="157652"/>
    <lineage>
        <taxon>Eukaryota</taxon>
        <taxon>Viridiplantae</taxon>
        <taxon>Streptophyta</taxon>
        <taxon>Embryophyta</taxon>
        <taxon>Tracheophyta</taxon>
        <taxon>Spermatophyta</taxon>
        <taxon>Magnoliopsida</taxon>
        <taxon>eudicotyledons</taxon>
        <taxon>Gunneridae</taxon>
        <taxon>Pentapetalae</taxon>
        <taxon>rosids</taxon>
        <taxon>fabids</taxon>
        <taxon>Fabales</taxon>
        <taxon>Fabaceae</taxon>
        <taxon>Papilionoideae</taxon>
        <taxon>50 kb inversion clade</taxon>
        <taxon>NPAAA clade</taxon>
        <taxon>indigoferoid/millettioid clade</taxon>
        <taxon>Phaseoleae</taxon>
        <taxon>Mucuna</taxon>
    </lineage>
</organism>
<keyword evidence="4" id="KW-1185">Reference proteome</keyword>
<sequence>MTILLVLCLCSITNCYGASARLSIYGTEDPGEKYLKLINKPLIRSIQTKFGSVIDCVDINSQPAFDHPLLKNHKLQRKPTFQNKGATTDKEHVLPIRTVEFELEKDSCPIGSIPIRRTTRDDLIRMKSSSNETYLLTQEVPDSHFAVLHTKKGANDSYFGVHGNVNVQNPRVEKTQMSLAQIAVQNGEQDQLNTILFGWQVFPQLYGQESTNLFALWTMDSFKTTGCYNMLCPGFVQINDRIFLGIRMVPVSSYGGDQYDLSLSISQIMMCAILVIQLQDPKTKNWWLIAEDINIGYYPIELFTHMSVANFVGWGGRVSGVVNGTSAQMGSGHFPDGDMKHACFVRRLSYNVSTSVVKEPNKGNLYKYVDSPRCYRLRYFGFVNDDHRHTFQFGGPGGDCRTTR</sequence>
<protein>
    <recommendedName>
        <fullName evidence="2">Neprosin PEP catalytic domain-containing protein</fullName>
    </recommendedName>
</protein>
<dbReference type="PROSITE" id="PS52045">
    <property type="entry name" value="NEPROSIN_PEP_CD"/>
    <property type="match status" value="1"/>
</dbReference>
<dbReference type="EMBL" id="QJKJ01001217">
    <property type="protein sequence ID" value="RDY08744.1"/>
    <property type="molecule type" value="Genomic_DNA"/>
</dbReference>
<evidence type="ECO:0000256" key="1">
    <source>
        <dbReference type="SAM" id="SignalP"/>
    </source>
</evidence>
<gene>
    <name evidence="3" type="ORF">CR513_06999</name>
</gene>
<feature type="domain" description="Neprosin PEP catalytic" evidence="2">
    <location>
        <begin position="138"/>
        <end position="401"/>
    </location>
</feature>
<evidence type="ECO:0000259" key="2">
    <source>
        <dbReference type="PROSITE" id="PS52045"/>
    </source>
</evidence>
<comment type="caution">
    <text evidence="3">The sequence shown here is derived from an EMBL/GenBank/DDBJ whole genome shotgun (WGS) entry which is preliminary data.</text>
</comment>
<dbReference type="InterPro" id="IPR004314">
    <property type="entry name" value="Neprosin"/>
</dbReference>
<dbReference type="InterPro" id="IPR025521">
    <property type="entry name" value="Neprosin_propep"/>
</dbReference>
<dbReference type="PANTHER" id="PTHR31589">
    <property type="entry name" value="PROTEIN, PUTATIVE (DUF239)-RELATED-RELATED"/>
    <property type="match status" value="1"/>
</dbReference>
<dbReference type="STRING" id="157652.A0A371I1A2"/>
<feature type="non-terminal residue" evidence="3">
    <location>
        <position position="1"/>
    </location>
</feature>